<organism evidence="1 2">
    <name type="scientific">Streptomyces griseoaurantiacus M045</name>
    <dbReference type="NCBI Taxonomy" id="996637"/>
    <lineage>
        <taxon>Bacteria</taxon>
        <taxon>Bacillati</taxon>
        <taxon>Actinomycetota</taxon>
        <taxon>Actinomycetes</taxon>
        <taxon>Kitasatosporales</taxon>
        <taxon>Streptomycetaceae</taxon>
        <taxon>Streptomyces</taxon>
        <taxon>Streptomyces aurantiacus group</taxon>
    </lineage>
</organism>
<evidence type="ECO:0000313" key="1">
    <source>
        <dbReference type="EMBL" id="EGG47635.1"/>
    </source>
</evidence>
<keyword evidence="2" id="KW-1185">Reference proteome</keyword>
<dbReference type="STRING" id="996637.SGM_1997"/>
<dbReference type="Proteomes" id="UP000003022">
    <property type="component" value="Unassembled WGS sequence"/>
</dbReference>
<evidence type="ECO:0008006" key="3">
    <source>
        <dbReference type="Google" id="ProtNLM"/>
    </source>
</evidence>
<comment type="caution">
    <text evidence="1">The sequence shown here is derived from an EMBL/GenBank/DDBJ whole genome shotgun (WGS) entry which is preliminary data.</text>
</comment>
<proteinExistence type="predicted"/>
<dbReference type="EMBL" id="AEYX01000030">
    <property type="protein sequence ID" value="EGG47635.1"/>
    <property type="molecule type" value="Genomic_DNA"/>
</dbReference>
<sequence>MVVRALRCHGRDCTDVLYKRLVLMFSTPVHGLGRRRAS</sequence>
<dbReference type="AlphaFoldDB" id="F3NFT3"/>
<gene>
    <name evidence="1" type="ORF">SGM_1997</name>
</gene>
<name>F3NFT3_9ACTN</name>
<protein>
    <recommendedName>
        <fullName evidence="3">Transposase</fullName>
    </recommendedName>
</protein>
<accession>F3NFT3</accession>
<evidence type="ECO:0000313" key="2">
    <source>
        <dbReference type="Proteomes" id="UP000003022"/>
    </source>
</evidence>
<reference evidence="1 2" key="1">
    <citation type="journal article" date="2011" name="J. Bacteriol.">
        <title>Draft genome sequence of the marine bacterium Streptomyces griseoaurantiacus M045, which produces novel manumycin-type antibiotics with a pABA core component.</title>
        <authorList>
            <person name="Li F."/>
            <person name="Jiang P."/>
            <person name="Zheng H."/>
            <person name="Wang S."/>
            <person name="Zhao G."/>
            <person name="Qin S."/>
            <person name="Liu Z."/>
        </authorList>
    </citation>
    <scope>NUCLEOTIDE SEQUENCE [LARGE SCALE GENOMIC DNA]</scope>
    <source>
        <strain evidence="1 2">M045</strain>
    </source>
</reference>